<evidence type="ECO:0000313" key="4">
    <source>
        <dbReference type="Proteomes" id="UP000297245"/>
    </source>
</evidence>
<dbReference type="InterPro" id="IPR043151">
    <property type="entry name" value="BAH_sf"/>
</dbReference>
<dbReference type="GO" id="GO:0003682">
    <property type="term" value="F:chromatin binding"/>
    <property type="evidence" value="ECO:0007669"/>
    <property type="project" value="InterPro"/>
</dbReference>
<feature type="region of interest" description="Disordered" evidence="1">
    <location>
        <begin position="1"/>
        <end position="22"/>
    </location>
</feature>
<gene>
    <name evidence="3" type="ORF">K435DRAFT_318331</name>
</gene>
<name>A0A4S8LGH0_DENBC</name>
<dbReference type="PANTHER" id="PTHR46364">
    <property type="entry name" value="OS08G0421900 PROTEIN"/>
    <property type="match status" value="1"/>
</dbReference>
<dbReference type="AlphaFoldDB" id="A0A4S8LGH0"/>
<evidence type="ECO:0000259" key="2">
    <source>
        <dbReference type="PROSITE" id="PS51038"/>
    </source>
</evidence>
<dbReference type="Gene3D" id="2.30.30.490">
    <property type="match status" value="1"/>
</dbReference>
<dbReference type="OrthoDB" id="10259622at2759"/>
<reference evidence="3 4" key="1">
    <citation type="journal article" date="2019" name="Nat. Ecol. Evol.">
        <title>Megaphylogeny resolves global patterns of mushroom evolution.</title>
        <authorList>
            <person name="Varga T."/>
            <person name="Krizsan K."/>
            <person name="Foldi C."/>
            <person name="Dima B."/>
            <person name="Sanchez-Garcia M."/>
            <person name="Sanchez-Ramirez S."/>
            <person name="Szollosi G.J."/>
            <person name="Szarkandi J.G."/>
            <person name="Papp V."/>
            <person name="Albert L."/>
            <person name="Andreopoulos W."/>
            <person name="Angelini C."/>
            <person name="Antonin V."/>
            <person name="Barry K.W."/>
            <person name="Bougher N.L."/>
            <person name="Buchanan P."/>
            <person name="Buyck B."/>
            <person name="Bense V."/>
            <person name="Catcheside P."/>
            <person name="Chovatia M."/>
            <person name="Cooper J."/>
            <person name="Damon W."/>
            <person name="Desjardin D."/>
            <person name="Finy P."/>
            <person name="Geml J."/>
            <person name="Haridas S."/>
            <person name="Hughes K."/>
            <person name="Justo A."/>
            <person name="Karasinski D."/>
            <person name="Kautmanova I."/>
            <person name="Kiss B."/>
            <person name="Kocsube S."/>
            <person name="Kotiranta H."/>
            <person name="LaButti K.M."/>
            <person name="Lechner B.E."/>
            <person name="Liimatainen K."/>
            <person name="Lipzen A."/>
            <person name="Lukacs Z."/>
            <person name="Mihaltcheva S."/>
            <person name="Morgado L.N."/>
            <person name="Niskanen T."/>
            <person name="Noordeloos M.E."/>
            <person name="Ohm R.A."/>
            <person name="Ortiz-Santana B."/>
            <person name="Ovrebo C."/>
            <person name="Racz N."/>
            <person name="Riley R."/>
            <person name="Savchenko A."/>
            <person name="Shiryaev A."/>
            <person name="Soop K."/>
            <person name="Spirin V."/>
            <person name="Szebenyi C."/>
            <person name="Tomsovsky M."/>
            <person name="Tulloss R.E."/>
            <person name="Uehling J."/>
            <person name="Grigoriev I.V."/>
            <person name="Vagvolgyi C."/>
            <person name="Papp T."/>
            <person name="Martin F.M."/>
            <person name="Miettinen O."/>
            <person name="Hibbett D.S."/>
            <person name="Nagy L.G."/>
        </authorList>
    </citation>
    <scope>NUCLEOTIDE SEQUENCE [LARGE SCALE GENOMIC DNA]</scope>
    <source>
        <strain evidence="3 4">CBS 962.96</strain>
    </source>
</reference>
<protein>
    <recommendedName>
        <fullName evidence="2">BAH domain-containing protein</fullName>
    </recommendedName>
</protein>
<evidence type="ECO:0000313" key="3">
    <source>
        <dbReference type="EMBL" id="THU88099.1"/>
    </source>
</evidence>
<proteinExistence type="predicted"/>
<evidence type="ECO:0000256" key="1">
    <source>
        <dbReference type="SAM" id="MobiDB-lite"/>
    </source>
</evidence>
<dbReference type="PROSITE" id="PS51038">
    <property type="entry name" value="BAH"/>
    <property type="match status" value="1"/>
</dbReference>
<dbReference type="CDD" id="cd04370">
    <property type="entry name" value="BAH"/>
    <property type="match status" value="1"/>
</dbReference>
<feature type="region of interest" description="Disordered" evidence="1">
    <location>
        <begin position="415"/>
        <end position="463"/>
    </location>
</feature>
<feature type="domain" description="BAH" evidence="2">
    <location>
        <begin position="45"/>
        <end position="189"/>
    </location>
</feature>
<feature type="region of interest" description="Disordered" evidence="1">
    <location>
        <begin position="245"/>
        <end position="271"/>
    </location>
</feature>
<feature type="compositionally biased region" description="Polar residues" evidence="1">
    <location>
        <begin position="432"/>
        <end position="462"/>
    </location>
</feature>
<feature type="compositionally biased region" description="Low complexity" evidence="1">
    <location>
        <begin position="552"/>
        <end position="563"/>
    </location>
</feature>
<dbReference type="InterPro" id="IPR001025">
    <property type="entry name" value="BAH_dom"/>
</dbReference>
<feature type="region of interest" description="Disordered" evidence="1">
    <location>
        <begin position="365"/>
        <end position="403"/>
    </location>
</feature>
<feature type="region of interest" description="Disordered" evidence="1">
    <location>
        <begin position="492"/>
        <end position="609"/>
    </location>
</feature>
<dbReference type="EMBL" id="ML179422">
    <property type="protein sequence ID" value="THU88099.1"/>
    <property type="molecule type" value="Genomic_DNA"/>
</dbReference>
<keyword evidence="4" id="KW-1185">Reference proteome</keyword>
<organism evidence="3 4">
    <name type="scientific">Dendrothele bispora (strain CBS 962.96)</name>
    <dbReference type="NCBI Taxonomy" id="1314807"/>
    <lineage>
        <taxon>Eukaryota</taxon>
        <taxon>Fungi</taxon>
        <taxon>Dikarya</taxon>
        <taxon>Basidiomycota</taxon>
        <taxon>Agaricomycotina</taxon>
        <taxon>Agaricomycetes</taxon>
        <taxon>Agaricomycetidae</taxon>
        <taxon>Agaricales</taxon>
        <taxon>Agaricales incertae sedis</taxon>
        <taxon>Dendrothele</taxon>
    </lineage>
</organism>
<feature type="compositionally biased region" description="Polar residues" evidence="1">
    <location>
        <begin position="529"/>
        <end position="539"/>
    </location>
</feature>
<feature type="compositionally biased region" description="Acidic residues" evidence="1">
    <location>
        <begin position="386"/>
        <end position="398"/>
    </location>
</feature>
<dbReference type="Proteomes" id="UP000297245">
    <property type="component" value="Unassembled WGS sequence"/>
</dbReference>
<accession>A0A4S8LGH0</accession>
<feature type="compositionally biased region" description="Acidic residues" evidence="1">
    <location>
        <begin position="415"/>
        <end position="427"/>
    </location>
</feature>
<sequence length="652" mass="72528">MPRQRRQRAKHEPNSSYDETPSYSEWLKMEPHDQLAVCTEDLEEFPFLVGDTVALLSSSGDTDEWYGIIEGIRQRDLEDPNDVWVRVQWFYSPEETEALLHRVKGQSRRKSVKGKGKEKEHIFDPNSCSPTERILSDHYDIITTFALEKVVTIPFFDESDFQNQQDIPLGQLFYRYTLAVGTADLKTSPPCLCSRAFSLSRKDPDQGMRLCAECKWAWHYRCLLNGGFVDEHAAGNHLSRLLGQAEGDNVQETGQRSTKKRKLYSEPSRSNDSSTRFLLILTQIPSSLLLLAAQPLVRGSMSSIPLPVPLPNLLLNAPSERSKLSNGNKRVSSGALPITGNVCAVLNARTKLRKLACLLESNHDSGISSEMENDSEVQQGYVPLSDDPDVDEEIDLDTNDFSREEEAQVIRELEVELSDDGDAPESDESLRPLSSTLFPSSHHQYSGTSNVRKPNPSRQVTPPNRVDLAKWEAEPGWERYVVAPIWIPSPVSEQSVEEEISDKLSPTLEKKATRTTRSSIKTVPVVTRSHGSLRTTRATASRGTDDGDQRSGSRSSISPSRASTVKESAKGRTRSGKGFTLADGTNLTSKGKETTRESTGAVRGPEMHKGKVDRNVEFVAYPFSPTSLEGKIQKQAQAATQFFRCPGCGNLI</sequence>